<proteinExistence type="predicted"/>
<dbReference type="Proteomes" id="UP000480350">
    <property type="component" value="Unassembled WGS sequence"/>
</dbReference>
<dbReference type="EMBL" id="WUPT01000001">
    <property type="protein sequence ID" value="MXQ06772.1"/>
    <property type="molecule type" value="Genomic_DNA"/>
</dbReference>
<dbReference type="AlphaFoldDB" id="A0A7C9MBZ3"/>
<keyword evidence="2" id="KW-1185">Reference proteome</keyword>
<evidence type="ECO:0000313" key="1">
    <source>
        <dbReference type="EMBL" id="MXQ06772.1"/>
    </source>
</evidence>
<organism evidence="1 2">
    <name type="scientific">Kangsaoukella pontilimi</name>
    <dbReference type="NCBI Taxonomy" id="2691042"/>
    <lineage>
        <taxon>Bacteria</taxon>
        <taxon>Pseudomonadati</taxon>
        <taxon>Pseudomonadota</taxon>
        <taxon>Alphaproteobacteria</taxon>
        <taxon>Rhodobacterales</taxon>
        <taxon>Paracoccaceae</taxon>
        <taxon>Kangsaoukella</taxon>
    </lineage>
</organism>
<gene>
    <name evidence="1" type="ORF">GQ651_02820</name>
</gene>
<dbReference type="RefSeq" id="WP_160762692.1">
    <property type="nucleotide sequence ID" value="NZ_WUPT01000001.1"/>
</dbReference>
<reference evidence="1 2" key="2">
    <citation type="submission" date="2020-03" db="EMBL/GenBank/DDBJ databases">
        <title>Kangsaoukella pontilimi gen. nov., sp. nov., a new member of the family Rhodobacteraceae isolated from a tidal mudflat.</title>
        <authorList>
            <person name="Kim I.S."/>
        </authorList>
    </citation>
    <scope>NUCLEOTIDE SEQUENCE [LARGE SCALE GENOMIC DNA]</scope>
    <source>
        <strain evidence="1 2">GH1-50</strain>
    </source>
</reference>
<accession>A0A7C9MBZ3</accession>
<reference evidence="1 2" key="1">
    <citation type="submission" date="2019-12" db="EMBL/GenBank/DDBJ databases">
        <authorList>
            <person name="Lee S.D."/>
        </authorList>
    </citation>
    <scope>NUCLEOTIDE SEQUENCE [LARGE SCALE GENOMIC DNA]</scope>
    <source>
        <strain evidence="1 2">GH1-50</strain>
    </source>
</reference>
<sequence length="73" mass="8129">MKDLPATYGDRDDVDHLIDRLLADPGTVEDVKTLLRHKMSAPDVIAVAPVCARSLQADRAEEDVEDMWDNVPI</sequence>
<comment type="caution">
    <text evidence="1">The sequence shown here is derived from an EMBL/GenBank/DDBJ whole genome shotgun (WGS) entry which is preliminary data.</text>
</comment>
<protein>
    <submittedName>
        <fullName evidence="1">Uncharacterized protein</fullName>
    </submittedName>
</protein>
<name>A0A7C9MBZ3_9RHOB</name>
<evidence type="ECO:0000313" key="2">
    <source>
        <dbReference type="Proteomes" id="UP000480350"/>
    </source>
</evidence>